<dbReference type="InterPro" id="IPR036388">
    <property type="entry name" value="WH-like_DNA-bd_sf"/>
</dbReference>
<dbReference type="PANTHER" id="PTHR33164">
    <property type="entry name" value="TRANSCRIPTIONAL REGULATOR, MARR FAMILY"/>
    <property type="match status" value="1"/>
</dbReference>
<gene>
    <name evidence="2" type="ORF">GCM10011314_13320</name>
</gene>
<dbReference type="GO" id="GO:0003700">
    <property type="term" value="F:DNA-binding transcription factor activity"/>
    <property type="evidence" value="ECO:0007669"/>
    <property type="project" value="InterPro"/>
</dbReference>
<dbReference type="SMART" id="SM00347">
    <property type="entry name" value="HTH_MARR"/>
    <property type="match status" value="1"/>
</dbReference>
<evidence type="ECO:0000313" key="3">
    <source>
        <dbReference type="Proteomes" id="UP000628079"/>
    </source>
</evidence>
<feature type="domain" description="HTH marR-type" evidence="1">
    <location>
        <begin position="19"/>
        <end position="154"/>
    </location>
</feature>
<dbReference type="PROSITE" id="PS50995">
    <property type="entry name" value="HTH_MARR_2"/>
    <property type="match status" value="1"/>
</dbReference>
<dbReference type="AlphaFoldDB" id="A0A8H9FTE7"/>
<dbReference type="InterPro" id="IPR036390">
    <property type="entry name" value="WH_DNA-bd_sf"/>
</dbReference>
<reference evidence="2" key="1">
    <citation type="journal article" date="2014" name="Int. J. Syst. Evol. Microbiol.">
        <title>Complete genome sequence of Corynebacterium casei LMG S-19264T (=DSM 44701T), isolated from a smear-ripened cheese.</title>
        <authorList>
            <consortium name="US DOE Joint Genome Institute (JGI-PGF)"/>
            <person name="Walter F."/>
            <person name="Albersmeier A."/>
            <person name="Kalinowski J."/>
            <person name="Ruckert C."/>
        </authorList>
    </citation>
    <scope>NUCLEOTIDE SEQUENCE</scope>
    <source>
        <strain evidence="2">CGMCC 1.10749</strain>
    </source>
</reference>
<dbReference type="EMBL" id="BMEA01000001">
    <property type="protein sequence ID" value="GGB75140.1"/>
    <property type="molecule type" value="Genomic_DNA"/>
</dbReference>
<dbReference type="InterPro" id="IPR000835">
    <property type="entry name" value="HTH_MarR-typ"/>
</dbReference>
<dbReference type="GO" id="GO:0006950">
    <property type="term" value="P:response to stress"/>
    <property type="evidence" value="ECO:0007669"/>
    <property type="project" value="TreeGrafter"/>
</dbReference>
<accession>A0A8H9FTE7</accession>
<protein>
    <submittedName>
        <fullName evidence="2">Transcriptional regulator</fullName>
    </submittedName>
</protein>
<evidence type="ECO:0000259" key="1">
    <source>
        <dbReference type="PROSITE" id="PS50995"/>
    </source>
</evidence>
<dbReference type="Gene3D" id="1.10.10.10">
    <property type="entry name" value="Winged helix-like DNA-binding domain superfamily/Winged helix DNA-binding domain"/>
    <property type="match status" value="1"/>
</dbReference>
<organism evidence="2 3">
    <name type="scientific">Knoellia flava</name>
    <dbReference type="NCBI Taxonomy" id="913969"/>
    <lineage>
        <taxon>Bacteria</taxon>
        <taxon>Bacillati</taxon>
        <taxon>Actinomycetota</taxon>
        <taxon>Actinomycetes</taxon>
        <taxon>Micrococcales</taxon>
        <taxon>Intrasporangiaceae</taxon>
        <taxon>Knoellia</taxon>
    </lineage>
</organism>
<reference evidence="2" key="2">
    <citation type="submission" date="2020-09" db="EMBL/GenBank/DDBJ databases">
        <authorList>
            <person name="Sun Q."/>
            <person name="Zhou Y."/>
        </authorList>
    </citation>
    <scope>NUCLEOTIDE SEQUENCE</scope>
    <source>
        <strain evidence="2">CGMCC 1.10749</strain>
    </source>
</reference>
<proteinExistence type="predicted"/>
<dbReference type="Proteomes" id="UP000628079">
    <property type="component" value="Unassembled WGS sequence"/>
</dbReference>
<dbReference type="Pfam" id="PF12802">
    <property type="entry name" value="MarR_2"/>
    <property type="match status" value="1"/>
</dbReference>
<dbReference type="PANTHER" id="PTHR33164:SF99">
    <property type="entry name" value="MARR FAMILY REGULATORY PROTEIN"/>
    <property type="match status" value="1"/>
</dbReference>
<evidence type="ECO:0000313" key="2">
    <source>
        <dbReference type="EMBL" id="GGB75140.1"/>
    </source>
</evidence>
<name>A0A8H9FTE7_9MICO</name>
<dbReference type="SUPFAM" id="SSF46785">
    <property type="entry name" value="Winged helix' DNA-binding domain"/>
    <property type="match status" value="1"/>
</dbReference>
<dbReference type="InterPro" id="IPR039422">
    <property type="entry name" value="MarR/SlyA-like"/>
</dbReference>
<sequence>MRGMAGEQGTSTRWLSHDEQQAWRAYLRAHRELQVALDRDLHCFDISLPEYELLSMLSEQEGDRARMSVLADLVVQSRSRVTHTAKRLEARGWVRREPTPEDGRGVALALTPAGRRLIESAAPTHVHSVRDHFIDLLTPDQLCVLRDAFSQVRSHLVPGVQPEDEIA</sequence>
<comment type="caution">
    <text evidence="2">The sequence shown here is derived from an EMBL/GenBank/DDBJ whole genome shotgun (WGS) entry which is preliminary data.</text>
</comment>